<proteinExistence type="predicted"/>
<dbReference type="GO" id="GO:0004888">
    <property type="term" value="F:transmembrane signaling receptor activity"/>
    <property type="evidence" value="ECO:0007669"/>
    <property type="project" value="InterPro"/>
</dbReference>
<sequence>MADERDVFLGDFYDNQEWLLVDATVDNGTIKYLENETFSMVHVNIIIKRQSFYYVFNLVFPTTLVGLVAVVGFHAPINATGRRESKFRLGIMTLLSLSVMLLMLVDEMKFAFESIPGQRGSFSEVPEFITCH</sequence>
<dbReference type="AlphaFoldDB" id="A0A914PC97"/>
<dbReference type="Proteomes" id="UP000887578">
    <property type="component" value="Unplaced"/>
</dbReference>
<dbReference type="InterPro" id="IPR038050">
    <property type="entry name" value="Neuro_actylchol_rec"/>
</dbReference>
<accession>A0A914PC97</accession>
<feature type="transmembrane region" description="Helical" evidence="1">
    <location>
        <begin position="87"/>
        <end position="105"/>
    </location>
</feature>
<keyword evidence="1" id="KW-0812">Transmembrane</keyword>
<evidence type="ECO:0000313" key="2">
    <source>
        <dbReference type="Proteomes" id="UP000887578"/>
    </source>
</evidence>
<feature type="transmembrane region" description="Helical" evidence="1">
    <location>
        <begin position="52"/>
        <end position="75"/>
    </location>
</feature>
<protein>
    <submittedName>
        <fullName evidence="3">Neurotransmitter-gated ion-channel ligand-binding domain-containing protein</fullName>
    </submittedName>
</protein>
<organism evidence="2 3">
    <name type="scientific">Panagrolaimus davidi</name>
    <dbReference type="NCBI Taxonomy" id="227884"/>
    <lineage>
        <taxon>Eukaryota</taxon>
        <taxon>Metazoa</taxon>
        <taxon>Ecdysozoa</taxon>
        <taxon>Nematoda</taxon>
        <taxon>Chromadorea</taxon>
        <taxon>Rhabditida</taxon>
        <taxon>Tylenchina</taxon>
        <taxon>Panagrolaimomorpha</taxon>
        <taxon>Panagrolaimoidea</taxon>
        <taxon>Panagrolaimidae</taxon>
        <taxon>Panagrolaimus</taxon>
    </lineage>
</organism>
<dbReference type="GO" id="GO:0005216">
    <property type="term" value="F:monoatomic ion channel activity"/>
    <property type="evidence" value="ECO:0007669"/>
    <property type="project" value="InterPro"/>
</dbReference>
<reference evidence="3" key="1">
    <citation type="submission" date="2022-11" db="UniProtKB">
        <authorList>
            <consortium name="WormBaseParasite"/>
        </authorList>
    </citation>
    <scope>IDENTIFICATION</scope>
</reference>
<keyword evidence="1" id="KW-0472">Membrane</keyword>
<dbReference type="Gene3D" id="1.20.58.390">
    <property type="entry name" value="Neurotransmitter-gated ion-channel transmembrane domain"/>
    <property type="match status" value="1"/>
</dbReference>
<dbReference type="SUPFAM" id="SSF90112">
    <property type="entry name" value="Neurotransmitter-gated ion-channel transmembrane pore"/>
    <property type="match status" value="1"/>
</dbReference>
<keyword evidence="1" id="KW-1133">Transmembrane helix</keyword>
<dbReference type="InterPro" id="IPR006201">
    <property type="entry name" value="Neur_channel"/>
</dbReference>
<dbReference type="WBParaSite" id="PDA_v2.g1579.t1">
    <property type="protein sequence ID" value="PDA_v2.g1579.t1"/>
    <property type="gene ID" value="PDA_v2.g1579"/>
</dbReference>
<evidence type="ECO:0000313" key="3">
    <source>
        <dbReference type="WBParaSite" id="PDA_v2.g1579.t1"/>
    </source>
</evidence>
<dbReference type="GO" id="GO:0016020">
    <property type="term" value="C:membrane"/>
    <property type="evidence" value="ECO:0007669"/>
    <property type="project" value="InterPro"/>
</dbReference>
<evidence type="ECO:0000256" key="1">
    <source>
        <dbReference type="SAM" id="Phobius"/>
    </source>
</evidence>
<dbReference type="InterPro" id="IPR036719">
    <property type="entry name" value="Neuro-gated_channel_TM_sf"/>
</dbReference>
<keyword evidence="2" id="KW-1185">Reference proteome</keyword>
<dbReference type="PANTHER" id="PTHR18945">
    <property type="entry name" value="NEUROTRANSMITTER GATED ION CHANNEL"/>
    <property type="match status" value="1"/>
</dbReference>
<name>A0A914PC97_9BILA</name>